<accession>A0AAJ0DFZ0</accession>
<keyword evidence="7 9" id="KW-0539">Nucleus</keyword>
<dbReference type="AlphaFoldDB" id="A0AAJ0DFZ0"/>
<evidence type="ECO:0000256" key="6">
    <source>
        <dbReference type="ARBA" id="ARBA00023163"/>
    </source>
</evidence>
<keyword evidence="4 9" id="KW-0805">Transcription regulation</keyword>
<reference evidence="12" key="1">
    <citation type="submission" date="2023-04" db="EMBL/GenBank/DDBJ databases">
        <title>Black Yeasts Isolated from many extreme environments.</title>
        <authorList>
            <person name="Coleine C."/>
            <person name="Stajich J.E."/>
            <person name="Selbmann L."/>
        </authorList>
    </citation>
    <scope>NUCLEOTIDE SEQUENCE</scope>
    <source>
        <strain evidence="12">CCFEE 5312</strain>
    </source>
</reference>
<name>A0AAJ0DFZ0_9PEZI</name>
<evidence type="ECO:0000256" key="3">
    <source>
        <dbReference type="ARBA" id="ARBA00019614"/>
    </source>
</evidence>
<comment type="subunit">
    <text evidence="9">Component of the Mediator complex.</text>
</comment>
<dbReference type="InterPro" id="IPR048339">
    <property type="entry name" value="Mediator_Med16_C"/>
</dbReference>
<evidence type="ECO:0000256" key="2">
    <source>
        <dbReference type="ARBA" id="ARBA00006543"/>
    </source>
</evidence>
<evidence type="ECO:0000259" key="11">
    <source>
        <dbReference type="Pfam" id="PF20719"/>
    </source>
</evidence>
<evidence type="ECO:0000256" key="5">
    <source>
        <dbReference type="ARBA" id="ARBA00023159"/>
    </source>
</evidence>
<comment type="similarity">
    <text evidence="2 9">Belongs to the Mediator complex subunit 16 family.</text>
</comment>
<feature type="domain" description="Mediator complex subunit Med16 N-terminal" evidence="10">
    <location>
        <begin position="215"/>
        <end position="478"/>
    </location>
</feature>
<keyword evidence="13" id="KW-1185">Reference proteome</keyword>
<evidence type="ECO:0000313" key="12">
    <source>
        <dbReference type="EMBL" id="KAK3053345.1"/>
    </source>
</evidence>
<evidence type="ECO:0000256" key="8">
    <source>
        <dbReference type="ARBA" id="ARBA00032015"/>
    </source>
</evidence>
<dbReference type="Proteomes" id="UP001271007">
    <property type="component" value="Unassembled WGS sequence"/>
</dbReference>
<evidence type="ECO:0000256" key="1">
    <source>
        <dbReference type="ARBA" id="ARBA00004123"/>
    </source>
</evidence>
<keyword evidence="5 9" id="KW-0010">Activator</keyword>
<dbReference type="PANTHER" id="PTHR13224:SF6">
    <property type="entry name" value="MEDIATOR OF RNA POLYMERASE II TRANSCRIPTION SUBUNIT 16"/>
    <property type="match status" value="1"/>
</dbReference>
<proteinExistence type="inferred from homology"/>
<dbReference type="GO" id="GO:0016592">
    <property type="term" value="C:mediator complex"/>
    <property type="evidence" value="ECO:0007669"/>
    <property type="project" value="InterPro"/>
</dbReference>
<dbReference type="PANTHER" id="PTHR13224">
    <property type="entry name" value="THYROID HORMONE RECEPTOR-ASSOCIATED PROTEIN-RELATED"/>
    <property type="match status" value="1"/>
</dbReference>
<dbReference type="Pfam" id="PF11635">
    <property type="entry name" value="Med16_N"/>
    <property type="match status" value="1"/>
</dbReference>
<comment type="subcellular location">
    <subcellularLocation>
        <location evidence="1 9">Nucleus</location>
    </subcellularLocation>
</comment>
<organism evidence="12 13">
    <name type="scientific">Extremus antarcticus</name>
    <dbReference type="NCBI Taxonomy" id="702011"/>
    <lineage>
        <taxon>Eukaryota</taxon>
        <taxon>Fungi</taxon>
        <taxon>Dikarya</taxon>
        <taxon>Ascomycota</taxon>
        <taxon>Pezizomycotina</taxon>
        <taxon>Dothideomycetes</taxon>
        <taxon>Dothideomycetidae</taxon>
        <taxon>Mycosphaerellales</taxon>
        <taxon>Extremaceae</taxon>
        <taxon>Extremus</taxon>
    </lineage>
</organism>
<dbReference type="InterPro" id="IPR048338">
    <property type="entry name" value="Mediator_Med16"/>
</dbReference>
<dbReference type="EMBL" id="JAWDJX010000016">
    <property type="protein sequence ID" value="KAK3053345.1"/>
    <property type="molecule type" value="Genomic_DNA"/>
</dbReference>
<dbReference type="InterPro" id="IPR021665">
    <property type="entry name" value="Mediator_Med16_N"/>
</dbReference>
<evidence type="ECO:0000256" key="7">
    <source>
        <dbReference type="ARBA" id="ARBA00023242"/>
    </source>
</evidence>
<dbReference type="GO" id="GO:0045893">
    <property type="term" value="P:positive regulation of DNA-templated transcription"/>
    <property type="evidence" value="ECO:0007669"/>
    <property type="project" value="TreeGrafter"/>
</dbReference>
<sequence>MDEDLVMGGGGEAPVPDVTLLDQNIDDLFGEAGDGLAVEALSAALSTPPLTPSLVLRMQEKQNRGCRTKLTWSNTGSIAQITDHGRKIEFRCMRRDPKTGIWALSEPSKTPTLAPEGMSFEHIQFSSIGIDLAAADNHGHVRVYALSGALGKMPPAQSNIAQEGRGQTELDVVVGLHWLPTYPTAFKAPYITPATKIGDRWVTELHNRDSNEPTVHHPSDGRHALLHVSRRARLTLMFQIEAIWHDTFVDLETVESSDGLLSHAAMCENGGDLLLVTHDIGKRFRVYKITINWHATQHTRPGGPPYTTVAPTVEIVRLTMLDHIAAQHADLAVLTDLRLISPIPSSLVRTDPPSLPIIVAVFTRVLLPADPIQQHQEAFSIIARWQVESATPILHDSFAKLKPNGVAASQPAVTVLRRHEDNITSKVVLSMEPQYHNTLLAFCASDGTIEFRDHVTMATIEAYGDTTSVSSLAHAGFEHMAGDHQSDITISPDGSVIVTMNSDGSLVNKMMTLRYGWQPLDDGITDTNGLIETAVVCLARQYATLCCCSTANDDILALLPPDLSPEMRSLFIREATRMTNRNLDLASWDVNRQQAFAVRESVLRVLASGQSVINKIPGTQKSTWAGKFGYTYINARLACFAFAQVLTRPDIVMQTGFVLGLRGTAKWSCDFLAWVADSLITLKRATEKLTNGAASLPPHQAFMNAAAEKESPVINILLCTYTRVFVRFLSITLKKYHDIIRQALPNVRSVIERQQMEETIAFFSSLPYKFNFFDILIHDIDNSVRKAHTSNSITTERRIDIELSTMTEQTVPHELDSVIEKLVNESLPKFMSLLDLAALYFRDTTWLGIEPTNEEARQLYDSVRKLPVAKGAKLRVCRRCGAVMEDLDGEALKGTGGWMMHAQRTCVCGNYWIMQ</sequence>
<feature type="domain" description="Mediator complex subunit 16 C-terminal" evidence="11">
    <location>
        <begin position="835"/>
        <end position="913"/>
    </location>
</feature>
<comment type="caution">
    <text evidence="12">The sequence shown here is derived from an EMBL/GenBank/DDBJ whole genome shotgun (WGS) entry which is preliminary data.</text>
</comment>
<dbReference type="Pfam" id="PF20719">
    <property type="entry name" value="Med16_C"/>
    <property type="match status" value="1"/>
</dbReference>
<keyword evidence="6 9" id="KW-0804">Transcription</keyword>
<evidence type="ECO:0000256" key="4">
    <source>
        <dbReference type="ARBA" id="ARBA00023015"/>
    </source>
</evidence>
<protein>
    <recommendedName>
        <fullName evidence="3 9">Mediator of RNA polymerase II transcription subunit 16</fullName>
    </recommendedName>
    <alternativeName>
        <fullName evidence="8 9">Mediator complex subunit 16</fullName>
    </alternativeName>
</protein>
<evidence type="ECO:0000313" key="13">
    <source>
        <dbReference type="Proteomes" id="UP001271007"/>
    </source>
</evidence>
<evidence type="ECO:0000256" key="9">
    <source>
        <dbReference type="RuleBase" id="RU364149"/>
    </source>
</evidence>
<comment type="function">
    <text evidence="9">Component of the Mediator complex, a coactivator involved in the regulated transcription of nearly all RNA polymerase II-dependent genes. Mediator functions as a bridge to convey information from gene-specific regulatory proteins to the basal RNA polymerase II transcription machinery. Mediator is recruited to promoters by direct interactions with regulatory proteins and serves as a scaffold for the assembly of a functional preinitiation complex with RNA polymerase II and the general transcription factors.</text>
</comment>
<gene>
    <name evidence="12" type="primary">sin4</name>
    <name evidence="9" type="synonym">MED16</name>
    <name evidence="12" type="ORF">LTR09_005514</name>
</gene>
<evidence type="ECO:0000259" key="10">
    <source>
        <dbReference type="Pfam" id="PF11635"/>
    </source>
</evidence>